<name>A0A0C4DMT2_MAGP6</name>
<dbReference type="STRING" id="644358.A0A0C4DMT2"/>
<reference evidence="8" key="1">
    <citation type="submission" date="2010-05" db="EMBL/GenBank/DDBJ databases">
        <title>The Genome Sequence of Magnaporthe poae strain ATCC 64411.</title>
        <authorList>
            <consortium name="The Broad Institute Genome Sequencing Platform"/>
            <consortium name="Broad Institute Genome Sequencing Center for Infectious Disease"/>
            <person name="Ma L.-J."/>
            <person name="Dead R."/>
            <person name="Young S."/>
            <person name="Zeng Q."/>
            <person name="Koehrsen M."/>
            <person name="Alvarado L."/>
            <person name="Berlin A."/>
            <person name="Chapman S.B."/>
            <person name="Chen Z."/>
            <person name="Freedman E."/>
            <person name="Gellesch M."/>
            <person name="Goldberg J."/>
            <person name="Griggs A."/>
            <person name="Gujja S."/>
            <person name="Heilman E.R."/>
            <person name="Heiman D."/>
            <person name="Hepburn T."/>
            <person name="Howarth C."/>
            <person name="Jen D."/>
            <person name="Larson L."/>
            <person name="Mehta T."/>
            <person name="Neiman D."/>
            <person name="Pearson M."/>
            <person name="Roberts A."/>
            <person name="Saif S."/>
            <person name="Shea T."/>
            <person name="Shenoy N."/>
            <person name="Sisk P."/>
            <person name="Stolte C."/>
            <person name="Sykes S."/>
            <person name="Walk T."/>
            <person name="White J."/>
            <person name="Yandava C."/>
            <person name="Haas B."/>
            <person name="Nusbaum C."/>
            <person name="Birren B."/>
        </authorList>
    </citation>
    <scope>NUCLEOTIDE SEQUENCE</scope>
    <source>
        <strain evidence="8">ATCC 64411</strain>
    </source>
</reference>
<dbReference type="EnsemblFungi" id="MAPG_01094T0">
    <property type="protein sequence ID" value="MAPG_01094T0"/>
    <property type="gene ID" value="MAPG_01094"/>
</dbReference>
<evidence type="ECO:0000313" key="8">
    <source>
        <dbReference type="EMBL" id="KLU82015.1"/>
    </source>
</evidence>
<keyword evidence="3" id="KW-0560">Oxidoreductase</keyword>
<evidence type="ECO:0000256" key="1">
    <source>
        <dbReference type="ARBA" id="ARBA00007905"/>
    </source>
</evidence>
<evidence type="ECO:0000313" key="9">
    <source>
        <dbReference type="EnsemblFungi" id="MAPG_01094T0"/>
    </source>
</evidence>
<keyword evidence="2" id="KW-0521">NADP</keyword>
<dbReference type="VEuPathDB" id="FungiDB:MAPG_01094"/>
<dbReference type="EMBL" id="ADBL01000251">
    <property type="status" value="NOT_ANNOTATED_CDS"/>
    <property type="molecule type" value="Genomic_DNA"/>
</dbReference>
<reference evidence="9" key="4">
    <citation type="journal article" date="2015" name="G3 (Bethesda)">
        <title>Genome sequences of three phytopathogenic species of the Magnaporthaceae family of fungi.</title>
        <authorList>
            <person name="Okagaki L.H."/>
            <person name="Nunes C.C."/>
            <person name="Sailsbery J."/>
            <person name="Clay B."/>
            <person name="Brown D."/>
            <person name="John T."/>
            <person name="Oh Y."/>
            <person name="Young N."/>
            <person name="Fitzgerald M."/>
            <person name="Haas B.J."/>
            <person name="Zeng Q."/>
            <person name="Young S."/>
            <person name="Adiconis X."/>
            <person name="Fan L."/>
            <person name="Levin J.Z."/>
            <person name="Mitchell T.K."/>
            <person name="Okubara P.A."/>
            <person name="Farman M.L."/>
            <person name="Kohn L.M."/>
            <person name="Birren B."/>
            <person name="Ma L.-J."/>
            <person name="Dean R.A."/>
        </authorList>
    </citation>
    <scope>NUCLEOTIDE SEQUENCE</scope>
    <source>
        <strain evidence="9">ATCC 64411 / 73-15</strain>
    </source>
</reference>
<gene>
    <name evidence="8" type="ORF">MAPG_01094</name>
</gene>
<evidence type="ECO:0000256" key="4">
    <source>
        <dbReference type="PIRSR" id="PIRSR000097-1"/>
    </source>
</evidence>
<dbReference type="PANTHER" id="PTHR43827:SF3">
    <property type="entry name" value="NADP-DEPENDENT OXIDOREDUCTASE DOMAIN-CONTAINING PROTEIN"/>
    <property type="match status" value="1"/>
</dbReference>
<dbReference type="FunFam" id="3.20.20.100:FF:000007">
    <property type="entry name" value="NAD(P)H-dependent D-xylose reductase xyl1"/>
    <property type="match status" value="1"/>
</dbReference>
<evidence type="ECO:0000313" key="10">
    <source>
        <dbReference type="Proteomes" id="UP000011715"/>
    </source>
</evidence>
<dbReference type="OMA" id="WNNYHAK"/>
<dbReference type="EMBL" id="GL876966">
    <property type="protein sequence ID" value="KLU82015.1"/>
    <property type="molecule type" value="Genomic_DNA"/>
</dbReference>
<proteinExistence type="inferred from homology"/>
<reference evidence="9" key="5">
    <citation type="submission" date="2015-06" db="UniProtKB">
        <authorList>
            <consortium name="EnsemblFungi"/>
        </authorList>
    </citation>
    <scope>IDENTIFICATION</scope>
    <source>
        <strain evidence="9">ATCC 64411</strain>
    </source>
</reference>
<dbReference type="InterPro" id="IPR023210">
    <property type="entry name" value="NADP_OxRdtase_dom"/>
</dbReference>
<reference evidence="10" key="2">
    <citation type="submission" date="2010-05" db="EMBL/GenBank/DDBJ databases">
        <title>The genome sequence of Magnaporthe poae strain ATCC 64411.</title>
        <authorList>
            <person name="Ma L.-J."/>
            <person name="Dead R."/>
            <person name="Young S."/>
            <person name="Zeng Q."/>
            <person name="Koehrsen M."/>
            <person name="Alvarado L."/>
            <person name="Berlin A."/>
            <person name="Chapman S.B."/>
            <person name="Chen Z."/>
            <person name="Freedman E."/>
            <person name="Gellesch M."/>
            <person name="Goldberg J."/>
            <person name="Griggs A."/>
            <person name="Gujja S."/>
            <person name="Heilman E.R."/>
            <person name="Heiman D."/>
            <person name="Hepburn T."/>
            <person name="Howarth C."/>
            <person name="Jen D."/>
            <person name="Larson L."/>
            <person name="Mehta T."/>
            <person name="Neiman D."/>
            <person name="Pearson M."/>
            <person name="Roberts A."/>
            <person name="Saif S."/>
            <person name="Shea T."/>
            <person name="Shenoy N."/>
            <person name="Sisk P."/>
            <person name="Stolte C."/>
            <person name="Sykes S."/>
            <person name="Walk T."/>
            <person name="White J."/>
            <person name="Yandava C."/>
            <person name="Haas B."/>
            <person name="Nusbaum C."/>
            <person name="Birren B."/>
        </authorList>
    </citation>
    <scope>NUCLEOTIDE SEQUENCE [LARGE SCALE GENOMIC DNA]</scope>
    <source>
        <strain evidence="10">ATCC 64411 / 73-15</strain>
    </source>
</reference>
<dbReference type="PIRSF" id="PIRSF000097">
    <property type="entry name" value="AKR"/>
    <property type="match status" value="1"/>
</dbReference>
<keyword evidence="10" id="KW-1185">Reference proteome</keyword>
<dbReference type="InterPro" id="IPR020471">
    <property type="entry name" value="AKR"/>
</dbReference>
<evidence type="ECO:0000256" key="3">
    <source>
        <dbReference type="ARBA" id="ARBA00023002"/>
    </source>
</evidence>
<dbReference type="eggNOG" id="KOG1577">
    <property type="taxonomic scope" value="Eukaryota"/>
</dbReference>
<dbReference type="GO" id="GO:0016616">
    <property type="term" value="F:oxidoreductase activity, acting on the CH-OH group of donors, NAD or NADP as acceptor"/>
    <property type="evidence" value="ECO:0007669"/>
    <property type="project" value="UniProtKB-ARBA"/>
</dbReference>
<evidence type="ECO:0000259" key="7">
    <source>
        <dbReference type="Pfam" id="PF00248"/>
    </source>
</evidence>
<dbReference type="Proteomes" id="UP000011715">
    <property type="component" value="Unassembled WGS sequence"/>
</dbReference>
<feature type="domain" description="NADP-dependent oxidoreductase" evidence="7">
    <location>
        <begin position="23"/>
        <end position="310"/>
    </location>
</feature>
<dbReference type="Gene3D" id="3.20.20.100">
    <property type="entry name" value="NADP-dependent oxidoreductase domain"/>
    <property type="match status" value="1"/>
</dbReference>
<dbReference type="PANTHER" id="PTHR43827">
    <property type="entry name" value="2,5-DIKETO-D-GLUCONIC ACID REDUCTASE"/>
    <property type="match status" value="1"/>
</dbReference>
<evidence type="ECO:0000256" key="5">
    <source>
        <dbReference type="PIRSR" id="PIRSR000097-2"/>
    </source>
</evidence>
<evidence type="ECO:0000256" key="6">
    <source>
        <dbReference type="PIRSR" id="PIRSR000097-3"/>
    </source>
</evidence>
<comment type="similarity">
    <text evidence="1">Belongs to the aldo/keto reductase family.</text>
</comment>
<dbReference type="AlphaFoldDB" id="A0A0C4DMT2"/>
<protein>
    <submittedName>
        <fullName evidence="8">NAD(P)H-dependent D-xylose reductase</fullName>
    </submittedName>
</protein>
<dbReference type="PRINTS" id="PR00069">
    <property type="entry name" value="ALDKETRDTASE"/>
</dbReference>
<dbReference type="Pfam" id="PF00248">
    <property type="entry name" value="Aldo_ket_red"/>
    <property type="match status" value="1"/>
</dbReference>
<feature type="site" description="Lowers pKa of active site Tyr" evidence="6">
    <location>
        <position position="80"/>
    </location>
</feature>
<dbReference type="SUPFAM" id="SSF51430">
    <property type="entry name" value="NAD(P)-linked oxidoreductase"/>
    <property type="match status" value="1"/>
</dbReference>
<accession>A0A0C4DMT2</accession>
<feature type="active site" description="Proton donor" evidence="4">
    <location>
        <position position="51"/>
    </location>
</feature>
<evidence type="ECO:0000256" key="2">
    <source>
        <dbReference type="ARBA" id="ARBA00022857"/>
    </source>
</evidence>
<reference evidence="8" key="3">
    <citation type="submission" date="2011-03" db="EMBL/GenBank/DDBJ databases">
        <title>Annotation of Magnaporthe poae ATCC 64411.</title>
        <authorList>
            <person name="Ma L.-J."/>
            <person name="Dead R."/>
            <person name="Young S.K."/>
            <person name="Zeng Q."/>
            <person name="Gargeya S."/>
            <person name="Fitzgerald M."/>
            <person name="Haas B."/>
            <person name="Abouelleil A."/>
            <person name="Alvarado L."/>
            <person name="Arachchi H.M."/>
            <person name="Berlin A."/>
            <person name="Brown A."/>
            <person name="Chapman S.B."/>
            <person name="Chen Z."/>
            <person name="Dunbar C."/>
            <person name="Freedman E."/>
            <person name="Gearin G."/>
            <person name="Gellesch M."/>
            <person name="Goldberg J."/>
            <person name="Griggs A."/>
            <person name="Gujja S."/>
            <person name="Heiman D."/>
            <person name="Howarth C."/>
            <person name="Larson L."/>
            <person name="Lui A."/>
            <person name="MacDonald P.J.P."/>
            <person name="Mehta T."/>
            <person name="Montmayeur A."/>
            <person name="Murphy C."/>
            <person name="Neiman D."/>
            <person name="Pearson M."/>
            <person name="Priest M."/>
            <person name="Roberts A."/>
            <person name="Saif S."/>
            <person name="Shea T."/>
            <person name="Shenoy N."/>
            <person name="Sisk P."/>
            <person name="Stolte C."/>
            <person name="Sykes S."/>
            <person name="Yandava C."/>
            <person name="Wortman J."/>
            <person name="Nusbaum C."/>
            <person name="Birren B."/>
        </authorList>
    </citation>
    <scope>NUCLEOTIDE SEQUENCE</scope>
    <source>
        <strain evidence="8">ATCC 64411</strain>
    </source>
</reference>
<dbReference type="InterPro" id="IPR036812">
    <property type="entry name" value="NAD(P)_OxRdtase_dom_sf"/>
</dbReference>
<feature type="binding site" evidence="5">
    <location>
        <position position="113"/>
    </location>
    <ligand>
        <name>substrate</name>
    </ligand>
</feature>
<dbReference type="OrthoDB" id="416253at2759"/>
<sequence length="329" mass="37327">MVDMKTVKLNSGYEMPLVGFGIWKVPVENTAQAVYDAIKLGYRHIDGAYDYTNSKQAGEGVQRAIKDGLVKREELFITSKLWNNYHKYEHAIEMAKYEVDTWGVGYLDLFLIHFPISLQYIPQSELMYPCFWPDKERTRSTPLQYTPVSETWAALESLVKTDANPSGILRSIGVANFSSQLVYDLWGHAKIKPAVNQIEHHPYLVQPNLVAMLQEHGIVVTAYSSFGPQSFIELGNPKCQKVEALFTHPTVVKIAEKHKRTPAQVLLRWATQRNIVVIPKSNSVERLSQNLDCVNFDLADEDIKAISALDANVRFNDPADFTPPIRIFD</sequence>
<organism evidence="9 10">
    <name type="scientific">Magnaporthiopsis poae (strain ATCC 64411 / 73-15)</name>
    <name type="common">Kentucky bluegrass fungus</name>
    <name type="synonym">Magnaporthe poae</name>
    <dbReference type="NCBI Taxonomy" id="644358"/>
    <lineage>
        <taxon>Eukaryota</taxon>
        <taxon>Fungi</taxon>
        <taxon>Dikarya</taxon>
        <taxon>Ascomycota</taxon>
        <taxon>Pezizomycotina</taxon>
        <taxon>Sordariomycetes</taxon>
        <taxon>Sordariomycetidae</taxon>
        <taxon>Magnaporthales</taxon>
        <taxon>Magnaporthaceae</taxon>
        <taxon>Magnaporthiopsis</taxon>
    </lineage>
</organism>